<keyword evidence="3" id="KW-1185">Reference proteome</keyword>
<feature type="compositionally biased region" description="Basic and acidic residues" evidence="1">
    <location>
        <begin position="375"/>
        <end position="391"/>
    </location>
</feature>
<organism evidence="2 3">
    <name type="scientific">Drechslerella dactyloides</name>
    <name type="common">Nematode-trapping fungus</name>
    <name type="synonym">Arthrobotrys dactyloides</name>
    <dbReference type="NCBI Taxonomy" id="74499"/>
    <lineage>
        <taxon>Eukaryota</taxon>
        <taxon>Fungi</taxon>
        <taxon>Dikarya</taxon>
        <taxon>Ascomycota</taxon>
        <taxon>Pezizomycotina</taxon>
        <taxon>Orbiliomycetes</taxon>
        <taxon>Orbiliales</taxon>
        <taxon>Orbiliaceae</taxon>
        <taxon>Drechslerella</taxon>
    </lineage>
</organism>
<dbReference type="AlphaFoldDB" id="A0AAD6NKV2"/>
<reference evidence="2" key="1">
    <citation type="submission" date="2023-01" db="EMBL/GenBank/DDBJ databases">
        <title>The chitinases involved in constricting ring structure development in the nematode-trapping fungus Drechslerella dactyloides.</title>
        <authorList>
            <person name="Wang R."/>
            <person name="Zhang L."/>
            <person name="Tang P."/>
            <person name="Li S."/>
            <person name="Liang L."/>
        </authorList>
    </citation>
    <scope>NUCLEOTIDE SEQUENCE</scope>
    <source>
        <strain evidence="2">YMF1.00031</strain>
    </source>
</reference>
<gene>
    <name evidence="2" type="ORF">Dda_4709</name>
</gene>
<dbReference type="SUPFAM" id="SSF81383">
    <property type="entry name" value="F-box domain"/>
    <property type="match status" value="1"/>
</dbReference>
<dbReference type="EMBL" id="JAQGDS010000005">
    <property type="protein sequence ID" value="KAJ6260483.1"/>
    <property type="molecule type" value="Genomic_DNA"/>
</dbReference>
<evidence type="ECO:0000256" key="1">
    <source>
        <dbReference type="SAM" id="MobiDB-lite"/>
    </source>
</evidence>
<protein>
    <recommendedName>
        <fullName evidence="4">F-box domain-containing protein</fullName>
    </recommendedName>
</protein>
<sequence length="442" mass="49785">MLYDKMQHLNTMCSPNTGITTLPVELRIRILEHLADPPALFAALLSCRALHDAYRESAASIRAAVLLNATAVDSPHCMFLAYALLVFHDRTIVPLEELRRFVSAYLSFANPIDGTFCADAYNVVPWRRQMPAGMQEMQTKVQECIFSWARIFCHSRWQNIQPAKAKDEAAVTCNGKGKEHADRKPAYTTATCAVAMAQIAAVARAFYRYWLYCILCRGKFYHCDGVDNLGRPMCARPDESTMLAVVESIPAADFSVILHGAGAGRFVRDLVRPRYLEFVADAKNPVRLHRAWYRVGASMLVTKDCQAIQALISRLGPLQLWEFLFTVDRDRQFAIYCEEPDAIDECLWSPWITLDNERREAHGHGLAKCRKLGKDDSTPWEDHVGDQHAGPEDESGNAGDGGFGVGEDPKFSLDPSRHKPWHQKGTKWRDFELAVAEMGEYD</sequence>
<evidence type="ECO:0000313" key="2">
    <source>
        <dbReference type="EMBL" id="KAJ6260483.1"/>
    </source>
</evidence>
<evidence type="ECO:0008006" key="4">
    <source>
        <dbReference type="Google" id="ProtNLM"/>
    </source>
</evidence>
<name>A0AAD6NKV2_DREDA</name>
<proteinExistence type="predicted"/>
<accession>A0AAD6NKV2</accession>
<comment type="caution">
    <text evidence="2">The sequence shown here is derived from an EMBL/GenBank/DDBJ whole genome shotgun (WGS) entry which is preliminary data.</text>
</comment>
<dbReference type="Proteomes" id="UP001221413">
    <property type="component" value="Unassembled WGS sequence"/>
</dbReference>
<feature type="compositionally biased region" description="Basic and acidic residues" evidence="1">
    <location>
        <begin position="407"/>
        <end position="417"/>
    </location>
</feature>
<feature type="region of interest" description="Disordered" evidence="1">
    <location>
        <begin position="375"/>
        <end position="423"/>
    </location>
</feature>
<evidence type="ECO:0000313" key="3">
    <source>
        <dbReference type="Proteomes" id="UP001221413"/>
    </source>
</evidence>
<dbReference type="InterPro" id="IPR036047">
    <property type="entry name" value="F-box-like_dom_sf"/>
</dbReference>